<feature type="signal peptide" evidence="1">
    <location>
        <begin position="1"/>
        <end position="24"/>
    </location>
</feature>
<keyword evidence="1" id="KW-0732">Signal</keyword>
<dbReference type="Gene3D" id="3.30.750.170">
    <property type="match status" value="1"/>
</dbReference>
<dbReference type="Proteomes" id="UP001139286">
    <property type="component" value="Unassembled WGS sequence"/>
</dbReference>
<dbReference type="InterPro" id="IPR005151">
    <property type="entry name" value="Tail-specific_protease"/>
</dbReference>
<dbReference type="RefSeq" id="WP_226696176.1">
    <property type="nucleotide sequence ID" value="NZ_JAJAPX010000004.1"/>
</dbReference>
<dbReference type="PANTHER" id="PTHR32060">
    <property type="entry name" value="TAIL-SPECIFIC PROTEASE"/>
    <property type="match status" value="1"/>
</dbReference>
<evidence type="ECO:0000313" key="4">
    <source>
        <dbReference type="Proteomes" id="UP001139286"/>
    </source>
</evidence>
<dbReference type="PANTHER" id="PTHR32060:SF30">
    <property type="entry name" value="CARBOXY-TERMINAL PROCESSING PROTEASE CTPA"/>
    <property type="match status" value="1"/>
</dbReference>
<feature type="chain" id="PRO_5040781103" evidence="1">
    <location>
        <begin position="25"/>
        <end position="479"/>
    </location>
</feature>
<dbReference type="GO" id="GO:0004175">
    <property type="term" value="F:endopeptidase activity"/>
    <property type="evidence" value="ECO:0007669"/>
    <property type="project" value="TreeGrafter"/>
</dbReference>
<dbReference type="Pfam" id="PF18294">
    <property type="entry name" value="Pept_S41_N"/>
    <property type="match status" value="1"/>
</dbReference>
<dbReference type="Gene3D" id="2.30.42.10">
    <property type="match status" value="1"/>
</dbReference>
<dbReference type="EMBL" id="JAJAPX010000004">
    <property type="protein sequence ID" value="MCB4808778.1"/>
    <property type="molecule type" value="Genomic_DNA"/>
</dbReference>
<dbReference type="SMART" id="SM00245">
    <property type="entry name" value="TSPc"/>
    <property type="match status" value="1"/>
</dbReference>
<dbReference type="PROSITE" id="PS51257">
    <property type="entry name" value="PROKAR_LIPOPROTEIN"/>
    <property type="match status" value="1"/>
</dbReference>
<dbReference type="InterPro" id="IPR029045">
    <property type="entry name" value="ClpP/crotonase-like_dom_sf"/>
</dbReference>
<keyword evidence="4" id="KW-1185">Reference proteome</keyword>
<dbReference type="GO" id="GO:0030288">
    <property type="term" value="C:outer membrane-bounded periplasmic space"/>
    <property type="evidence" value="ECO:0007669"/>
    <property type="project" value="TreeGrafter"/>
</dbReference>
<proteinExistence type="predicted"/>
<evidence type="ECO:0000259" key="2">
    <source>
        <dbReference type="SMART" id="SM00245"/>
    </source>
</evidence>
<dbReference type="InterPro" id="IPR041613">
    <property type="entry name" value="Pept_S41_N"/>
</dbReference>
<evidence type="ECO:0000256" key="1">
    <source>
        <dbReference type="SAM" id="SignalP"/>
    </source>
</evidence>
<dbReference type="Pfam" id="PF03572">
    <property type="entry name" value="Peptidase_S41"/>
    <property type="match status" value="1"/>
</dbReference>
<dbReference type="InterPro" id="IPR036034">
    <property type="entry name" value="PDZ_sf"/>
</dbReference>
<dbReference type="Gene3D" id="3.90.226.10">
    <property type="entry name" value="2-enoyl-CoA Hydratase, Chain A, domain 1"/>
    <property type="match status" value="1"/>
</dbReference>
<evidence type="ECO:0000313" key="3">
    <source>
        <dbReference type="EMBL" id="MCB4808778.1"/>
    </source>
</evidence>
<organism evidence="3 4">
    <name type="scientific">Neotamlana sargassicola</name>
    <dbReference type="NCBI Taxonomy" id="2883125"/>
    <lineage>
        <taxon>Bacteria</taxon>
        <taxon>Pseudomonadati</taxon>
        <taxon>Bacteroidota</taxon>
        <taxon>Flavobacteriia</taxon>
        <taxon>Flavobacteriales</taxon>
        <taxon>Flavobacteriaceae</taxon>
        <taxon>Neotamlana</taxon>
    </lineage>
</organism>
<dbReference type="GO" id="GO:0008236">
    <property type="term" value="F:serine-type peptidase activity"/>
    <property type="evidence" value="ECO:0007669"/>
    <property type="project" value="InterPro"/>
</dbReference>
<name>A0A9X1I7C3_9FLAO</name>
<protein>
    <submittedName>
        <fullName evidence="3">Peptidase S41</fullName>
    </submittedName>
</protein>
<comment type="caution">
    <text evidence="3">The sequence shown here is derived from an EMBL/GenBank/DDBJ whole genome shotgun (WGS) entry which is preliminary data.</text>
</comment>
<sequence>MKHLKSTLLLLAILVLATSCFEDGDDVTNPDSVSLEVKDFVWSGMNIFYLYKENIPNLADDRFSSNTEYSEYLNSYTSPEALFESLIYDSENTDRFSWITDDYIALEAQFSGVYTTNGVEFSLYLAPNSTTNLVGVVRLILPNTDASTNGVKRGDIFYAIDDVTLNVDNYTQLLSQSTYTLSFADYNDNGTTDTTDDTIVANGTTASLTKSTYTENPVHTTNILTVGGQNVGYILYNSFTSGSEDELNNIFANFKSNNVAHLVLDLRYNPGGSVATETYLASMITGQHTGEIFTKLVRNDNFDESNYLFTNQIEEGGSINSLNLEKVYVLATDKSASASEGLINGLRPYINVIHIGENTVGKTQASVTLYDSPNFGRTGANQNHTYAMQPLIANGVNKNNEQVPSTGLTPTVGFEYTESPTNLGVLGDENEPMLALALEDIENSTGKSSATKLEINNTSLIFIKDSNDFNPLDGGMRID</sequence>
<dbReference type="GO" id="GO:0006508">
    <property type="term" value="P:proteolysis"/>
    <property type="evidence" value="ECO:0007669"/>
    <property type="project" value="InterPro"/>
</dbReference>
<dbReference type="SUPFAM" id="SSF52096">
    <property type="entry name" value="ClpP/crotonase"/>
    <property type="match status" value="1"/>
</dbReference>
<dbReference type="AlphaFoldDB" id="A0A9X1I7C3"/>
<dbReference type="CDD" id="cd07561">
    <property type="entry name" value="Peptidase_S41_CPP_like"/>
    <property type="match status" value="1"/>
</dbReference>
<dbReference type="GO" id="GO:0007165">
    <property type="term" value="P:signal transduction"/>
    <property type="evidence" value="ECO:0007669"/>
    <property type="project" value="TreeGrafter"/>
</dbReference>
<feature type="domain" description="Tail specific protease" evidence="2">
    <location>
        <begin position="201"/>
        <end position="415"/>
    </location>
</feature>
<accession>A0A9X1I7C3</accession>
<reference evidence="3" key="1">
    <citation type="submission" date="2021-10" db="EMBL/GenBank/DDBJ databases">
        <title>Tamlana sargassums sp. nov., and Tamlana laminarinivorans sp. nov., two new bacteria isolated from the brown alga.</title>
        <authorList>
            <person name="Li J."/>
        </authorList>
    </citation>
    <scope>NUCLEOTIDE SEQUENCE</scope>
    <source>
        <strain evidence="3">62-3</strain>
    </source>
</reference>
<gene>
    <name evidence="3" type="ORF">LG651_10995</name>
</gene>